<proteinExistence type="predicted"/>
<dbReference type="Proteomes" id="UP000515165">
    <property type="component" value="Chromosome X"/>
</dbReference>
<dbReference type="AlphaFoldDB" id="A0A6P9FIV0"/>
<dbReference type="KEGG" id="zca:118356505"/>
<name>A0A6P9FIV0_ZALCA</name>
<gene>
    <name evidence="2" type="primary">LOC118356505</name>
</gene>
<protein>
    <submittedName>
        <fullName evidence="2">Uncharacterized protein LOC118356505</fullName>
    </submittedName>
</protein>
<organism evidence="1 2">
    <name type="scientific">Zalophus californianus</name>
    <name type="common">California sealion</name>
    <dbReference type="NCBI Taxonomy" id="9704"/>
    <lineage>
        <taxon>Eukaryota</taxon>
        <taxon>Metazoa</taxon>
        <taxon>Chordata</taxon>
        <taxon>Craniata</taxon>
        <taxon>Vertebrata</taxon>
        <taxon>Euteleostomi</taxon>
        <taxon>Mammalia</taxon>
        <taxon>Eutheria</taxon>
        <taxon>Laurasiatheria</taxon>
        <taxon>Carnivora</taxon>
        <taxon>Caniformia</taxon>
        <taxon>Pinnipedia</taxon>
        <taxon>Otariidae</taxon>
        <taxon>Zalophus</taxon>
    </lineage>
</organism>
<dbReference type="RefSeq" id="XP_035581352.1">
    <property type="nucleotide sequence ID" value="XM_035725459.1"/>
</dbReference>
<sequence length="208" mass="22735">MEMFLELRKTFSQKILHDCISWLATASTCPSRRWSSDLRVCRLSPPPVKAESPGAWTRVTPGGAGNGFLPLPGPTVLLAQLRACEAWLLGHRLGAKSAGGAAALPTEPGNPCCSAQRPGPGAGWKCRVSGRPGPRRSRRAELPEVGWSIIIFQMRKQTGVSSGNWDLSHSLQETYHSHGKMVWVLCFIQIDVSGDIFDLFTLEHLTSF</sequence>
<accession>A0A6P9FIV0</accession>
<dbReference type="GeneID" id="118356505"/>
<evidence type="ECO:0000313" key="2">
    <source>
        <dbReference type="RefSeq" id="XP_035581352.1"/>
    </source>
</evidence>
<keyword evidence="1" id="KW-1185">Reference proteome</keyword>
<evidence type="ECO:0000313" key="1">
    <source>
        <dbReference type="Proteomes" id="UP000515165"/>
    </source>
</evidence>
<reference evidence="2" key="1">
    <citation type="submission" date="2025-08" db="UniProtKB">
        <authorList>
            <consortium name="RefSeq"/>
        </authorList>
    </citation>
    <scope>IDENTIFICATION</scope>
    <source>
        <tissue evidence="2">Blood</tissue>
    </source>
</reference>